<evidence type="ECO:0000256" key="5">
    <source>
        <dbReference type="SAM" id="MobiDB-lite"/>
    </source>
</evidence>
<reference evidence="7 8" key="1">
    <citation type="submission" date="2014-06" db="EMBL/GenBank/DDBJ databases">
        <title>The genome of the endonuclear symbiont Nucleicultrix amoebiphila.</title>
        <authorList>
            <person name="Schulz F."/>
            <person name="Horn M."/>
        </authorList>
    </citation>
    <scope>NUCLEOTIDE SEQUENCE [LARGE SCALE GENOMIC DNA]</scope>
    <source>
        <strain evidence="7 8">FS5</strain>
    </source>
</reference>
<dbReference type="KEGG" id="naf:GQ61_07250"/>
<keyword evidence="8" id="KW-1185">Reference proteome</keyword>
<feature type="region of interest" description="Disordered" evidence="5">
    <location>
        <begin position="203"/>
        <end position="236"/>
    </location>
</feature>
<feature type="transmembrane region" description="Helical" evidence="6">
    <location>
        <begin position="112"/>
        <end position="136"/>
    </location>
</feature>
<feature type="compositionally biased region" description="Basic and acidic residues" evidence="5">
    <location>
        <begin position="213"/>
        <end position="236"/>
    </location>
</feature>
<dbReference type="AlphaFoldDB" id="A0A1W6N5I7"/>
<comment type="subcellular location">
    <subcellularLocation>
        <location evidence="1">Membrane</location>
        <topology evidence="1">Multi-pass membrane protein</topology>
    </subcellularLocation>
</comment>
<name>A0A1W6N5I7_9PROT</name>
<sequence>MPETPQEIVSGFNVLDGALLALIAISAVIGLMRGFTREILGVISWGGAVITTTYMLPLLRPLARGYIKTAILADSVSGIIIFVVALALLIPLSKMISKRVLDSALGGLDHSLGLLFGVIRGGFILALGFLLTTFVWKDNERSYMVKSAKSFPFLTSGAKTINSILPSSFKAPTEHVQEHTKGLQKSVEAINRLKEMDQLVKTLSKPKTAQSDDSEKVQKGYREDYRSEMNRLFKTQ</sequence>
<evidence type="ECO:0000256" key="1">
    <source>
        <dbReference type="ARBA" id="ARBA00004141"/>
    </source>
</evidence>
<evidence type="ECO:0000256" key="3">
    <source>
        <dbReference type="ARBA" id="ARBA00022989"/>
    </source>
</evidence>
<dbReference type="EMBL" id="CP008743">
    <property type="protein sequence ID" value="ARN85117.1"/>
    <property type="molecule type" value="Genomic_DNA"/>
</dbReference>
<keyword evidence="2 6" id="KW-0812">Transmembrane</keyword>
<evidence type="ECO:0000256" key="2">
    <source>
        <dbReference type="ARBA" id="ARBA00022692"/>
    </source>
</evidence>
<dbReference type="Proteomes" id="UP000237351">
    <property type="component" value="Chromosome"/>
</dbReference>
<accession>A0A1W6N5I7</accession>
<evidence type="ECO:0000313" key="8">
    <source>
        <dbReference type="Proteomes" id="UP000237351"/>
    </source>
</evidence>
<dbReference type="RefSeq" id="WP_198157305.1">
    <property type="nucleotide sequence ID" value="NZ_CP008743.1"/>
</dbReference>
<dbReference type="GO" id="GO:0016020">
    <property type="term" value="C:membrane"/>
    <property type="evidence" value="ECO:0007669"/>
    <property type="project" value="UniProtKB-SubCell"/>
</dbReference>
<feature type="transmembrane region" description="Helical" evidence="6">
    <location>
        <begin position="39"/>
        <end position="59"/>
    </location>
</feature>
<proteinExistence type="predicted"/>
<evidence type="ECO:0000256" key="6">
    <source>
        <dbReference type="SAM" id="Phobius"/>
    </source>
</evidence>
<evidence type="ECO:0000256" key="4">
    <source>
        <dbReference type="ARBA" id="ARBA00023136"/>
    </source>
</evidence>
<dbReference type="InterPro" id="IPR003825">
    <property type="entry name" value="Colicin-V_CvpA"/>
</dbReference>
<keyword evidence="3 6" id="KW-1133">Transmembrane helix</keyword>
<dbReference type="STRING" id="1414854.GQ61_07250"/>
<keyword evidence="4 6" id="KW-0472">Membrane</keyword>
<dbReference type="PANTHER" id="PTHR36926">
    <property type="entry name" value="COLICIN V PRODUCTION PROTEIN"/>
    <property type="match status" value="1"/>
</dbReference>
<dbReference type="InterPro" id="IPR052719">
    <property type="entry name" value="CvpA-like"/>
</dbReference>
<dbReference type="PANTHER" id="PTHR36926:SF1">
    <property type="entry name" value="COLICIN V PRODUCTION PROTEIN"/>
    <property type="match status" value="1"/>
</dbReference>
<evidence type="ECO:0008006" key="9">
    <source>
        <dbReference type="Google" id="ProtNLM"/>
    </source>
</evidence>
<gene>
    <name evidence="7" type="ORF">GQ61_07250</name>
</gene>
<feature type="transmembrane region" description="Helical" evidence="6">
    <location>
        <begin position="12"/>
        <end position="33"/>
    </location>
</feature>
<feature type="transmembrane region" description="Helical" evidence="6">
    <location>
        <begin position="71"/>
        <end position="92"/>
    </location>
</feature>
<protein>
    <recommendedName>
        <fullName evidence="9">Colicin V production protein</fullName>
    </recommendedName>
</protein>
<evidence type="ECO:0000313" key="7">
    <source>
        <dbReference type="EMBL" id="ARN85117.1"/>
    </source>
</evidence>
<organism evidence="7 8">
    <name type="scientific">Candidatus Nucleicultrix amoebiphila FS5</name>
    <dbReference type="NCBI Taxonomy" id="1414854"/>
    <lineage>
        <taxon>Bacteria</taxon>
        <taxon>Pseudomonadati</taxon>
        <taxon>Pseudomonadota</taxon>
        <taxon>Alphaproteobacteria</taxon>
        <taxon>Holosporales</taxon>
        <taxon>Candidatus Nucleicultricaceae</taxon>
        <taxon>Candidatus Nucleicultrix</taxon>
    </lineage>
</organism>
<dbReference type="GO" id="GO:0009403">
    <property type="term" value="P:toxin biosynthetic process"/>
    <property type="evidence" value="ECO:0007669"/>
    <property type="project" value="InterPro"/>
</dbReference>
<dbReference type="Pfam" id="PF02674">
    <property type="entry name" value="Colicin_V"/>
    <property type="match status" value="1"/>
</dbReference>